<dbReference type="Pfam" id="PF12729">
    <property type="entry name" value="4HB_MCP_1"/>
    <property type="match status" value="1"/>
</dbReference>
<evidence type="ECO:0000256" key="1">
    <source>
        <dbReference type="ARBA" id="ARBA00004370"/>
    </source>
</evidence>
<keyword evidence="11" id="KW-1185">Reference proteome</keyword>
<feature type="domain" description="HAMP" evidence="9">
    <location>
        <begin position="208"/>
        <end position="260"/>
    </location>
</feature>
<dbReference type="InterPro" id="IPR051310">
    <property type="entry name" value="MCP_chemotaxis"/>
</dbReference>
<protein>
    <submittedName>
        <fullName evidence="10">Methyl-accepting chemotaxis protein</fullName>
    </submittedName>
</protein>
<sequence length="550" mass="59162">MRLTIKAKLAATFFVVLALAAAGQLMAIRDMGRMNASITEIVEGSSERVRLAGVLWSQQLRVQRDVREYILATTDTQRREINSRKEAQRSESKQTFDRLYEIATAEGKAQLDQFERNKNALATINDRVTQFEDAGTPELGVRLLANEGRESWVTLEADLEQIIELNQEMQDEAALQTHALYAKSRTTSIALLTIAILVGSCAALWIVLSISRALARAGDLANTVSKGDLTQTVELRGNDEVTDLMRTLNTMVERLREVVGNVSGAARNVASGSEQMSATAEQLSQGATEQASSTEEASASMEQMTANIKQSAQNAAETEKMARKSAADAQESGSAVAKAVEAMQTIAEKIMVVQEIARQTDLLALNAAVEAARAGEHGRGFAVVASEVRKLAERSQSAAGEISQLSGNTVRAARAAGEMLDGLVPDIERTSALVAEISNASQEQAAGATQVNIAIQQLDKVTQENTSASEEMSSTAEELASQAEQLQTAIAFFKMQMGEQTIRPVARKIAATRKARSDRSSGGGFDFDMEAPEDALDQDFLAGSRKGRAA</sequence>
<dbReference type="Pfam" id="PF00015">
    <property type="entry name" value="MCPsignal"/>
    <property type="match status" value="1"/>
</dbReference>
<feature type="domain" description="Methyl-accepting transducer" evidence="8">
    <location>
        <begin position="265"/>
        <end position="480"/>
    </location>
</feature>
<keyword evidence="5" id="KW-0175">Coiled coil</keyword>
<dbReference type="GO" id="GO:0005886">
    <property type="term" value="C:plasma membrane"/>
    <property type="evidence" value="ECO:0007669"/>
    <property type="project" value="TreeGrafter"/>
</dbReference>
<dbReference type="FunFam" id="1.10.287.950:FF:000001">
    <property type="entry name" value="Methyl-accepting chemotaxis sensory transducer"/>
    <property type="match status" value="1"/>
</dbReference>
<feature type="compositionally biased region" description="Low complexity" evidence="6">
    <location>
        <begin position="287"/>
        <end position="304"/>
    </location>
</feature>
<dbReference type="InterPro" id="IPR004089">
    <property type="entry name" value="MCPsignal_dom"/>
</dbReference>
<dbReference type="PROSITE" id="PS50111">
    <property type="entry name" value="CHEMOTAXIS_TRANSDUC_2"/>
    <property type="match status" value="1"/>
</dbReference>
<evidence type="ECO:0000313" key="11">
    <source>
        <dbReference type="Proteomes" id="UP000541426"/>
    </source>
</evidence>
<feature type="coiled-coil region" evidence="5">
    <location>
        <begin position="451"/>
        <end position="496"/>
    </location>
</feature>
<evidence type="ECO:0000256" key="2">
    <source>
        <dbReference type="ARBA" id="ARBA00022500"/>
    </source>
</evidence>
<dbReference type="GO" id="GO:0007165">
    <property type="term" value="P:signal transduction"/>
    <property type="evidence" value="ECO:0007669"/>
    <property type="project" value="UniProtKB-KW"/>
</dbReference>
<dbReference type="InterPro" id="IPR024478">
    <property type="entry name" value="HlyB_4HB_MCP"/>
</dbReference>
<proteinExistence type="inferred from homology"/>
<dbReference type="RefSeq" id="WP_183970413.1">
    <property type="nucleotide sequence ID" value="NZ_BAABBZ010000048.1"/>
</dbReference>
<comment type="subcellular location">
    <subcellularLocation>
        <location evidence="1">Membrane</location>
    </subcellularLocation>
</comment>
<accession>A0A7W6DTI9</accession>
<dbReference type="SMART" id="SM00283">
    <property type="entry name" value="MA"/>
    <property type="match status" value="1"/>
</dbReference>
<evidence type="ECO:0000259" key="9">
    <source>
        <dbReference type="PROSITE" id="PS50885"/>
    </source>
</evidence>
<reference evidence="10 11" key="1">
    <citation type="submission" date="2020-08" db="EMBL/GenBank/DDBJ databases">
        <title>Genomic Encyclopedia of Type Strains, Phase IV (KMG-IV): sequencing the most valuable type-strain genomes for metagenomic binning, comparative biology and taxonomic classification.</title>
        <authorList>
            <person name="Goeker M."/>
        </authorList>
    </citation>
    <scope>NUCLEOTIDE SEQUENCE [LARGE SCALE GENOMIC DNA]</scope>
    <source>
        <strain evidence="10 11">DSM 102235</strain>
    </source>
</reference>
<keyword evidence="4" id="KW-0807">Transducer</keyword>
<feature type="compositionally biased region" description="Basic and acidic residues" evidence="6">
    <location>
        <begin position="317"/>
        <end position="326"/>
    </location>
</feature>
<evidence type="ECO:0000313" key="10">
    <source>
        <dbReference type="EMBL" id="MBB3988524.1"/>
    </source>
</evidence>
<dbReference type="GO" id="GO:0004888">
    <property type="term" value="F:transmembrane signaling receptor activity"/>
    <property type="evidence" value="ECO:0007669"/>
    <property type="project" value="InterPro"/>
</dbReference>
<name>A0A7W6DTI9_9RHOB</name>
<evidence type="ECO:0000256" key="5">
    <source>
        <dbReference type="SAM" id="Coils"/>
    </source>
</evidence>
<dbReference type="PANTHER" id="PTHR43531:SF11">
    <property type="entry name" value="METHYL-ACCEPTING CHEMOTAXIS PROTEIN 3"/>
    <property type="match status" value="1"/>
</dbReference>
<dbReference type="PROSITE" id="PS50885">
    <property type="entry name" value="HAMP"/>
    <property type="match status" value="1"/>
</dbReference>
<dbReference type="GO" id="GO:0006935">
    <property type="term" value="P:chemotaxis"/>
    <property type="evidence" value="ECO:0007669"/>
    <property type="project" value="UniProtKB-KW"/>
</dbReference>
<gene>
    <name evidence="10" type="ORF">GGQ68_004881</name>
</gene>
<evidence type="ECO:0000256" key="3">
    <source>
        <dbReference type="ARBA" id="ARBA00029447"/>
    </source>
</evidence>
<dbReference type="EMBL" id="JACIEJ010000027">
    <property type="protein sequence ID" value="MBB3988524.1"/>
    <property type="molecule type" value="Genomic_DNA"/>
</dbReference>
<dbReference type="SMART" id="SM00304">
    <property type="entry name" value="HAMP"/>
    <property type="match status" value="1"/>
</dbReference>
<evidence type="ECO:0000256" key="6">
    <source>
        <dbReference type="SAM" id="MobiDB-lite"/>
    </source>
</evidence>
<comment type="similarity">
    <text evidence="3">Belongs to the methyl-accepting chemotaxis (MCP) protein family.</text>
</comment>
<evidence type="ECO:0000256" key="7">
    <source>
        <dbReference type="SAM" id="Phobius"/>
    </source>
</evidence>
<organism evidence="10 11">
    <name type="scientific">Sagittula marina</name>
    <dbReference type="NCBI Taxonomy" id="943940"/>
    <lineage>
        <taxon>Bacteria</taxon>
        <taxon>Pseudomonadati</taxon>
        <taxon>Pseudomonadota</taxon>
        <taxon>Alphaproteobacteria</taxon>
        <taxon>Rhodobacterales</taxon>
        <taxon>Roseobacteraceae</taxon>
        <taxon>Sagittula</taxon>
    </lineage>
</organism>
<comment type="caution">
    <text evidence="10">The sequence shown here is derived from an EMBL/GenBank/DDBJ whole genome shotgun (WGS) entry which is preliminary data.</text>
</comment>
<dbReference type="Proteomes" id="UP000541426">
    <property type="component" value="Unassembled WGS sequence"/>
</dbReference>
<dbReference type="SUPFAM" id="SSF58104">
    <property type="entry name" value="Methyl-accepting chemotaxis protein (MCP) signaling domain"/>
    <property type="match status" value="1"/>
</dbReference>
<feature type="transmembrane region" description="Helical" evidence="7">
    <location>
        <begin position="189"/>
        <end position="208"/>
    </location>
</feature>
<feature type="region of interest" description="Disordered" evidence="6">
    <location>
        <begin position="270"/>
        <end position="328"/>
    </location>
</feature>
<dbReference type="Pfam" id="PF00672">
    <property type="entry name" value="HAMP"/>
    <property type="match status" value="1"/>
</dbReference>
<feature type="compositionally biased region" description="Polar residues" evidence="6">
    <location>
        <begin position="270"/>
        <end position="286"/>
    </location>
</feature>
<keyword evidence="7" id="KW-1133">Transmembrane helix</keyword>
<feature type="region of interest" description="Disordered" evidence="6">
    <location>
        <begin position="510"/>
        <end position="531"/>
    </location>
</feature>
<keyword evidence="7" id="KW-0472">Membrane</keyword>
<dbReference type="PRINTS" id="PR00260">
    <property type="entry name" value="CHEMTRNSDUCR"/>
</dbReference>
<evidence type="ECO:0000256" key="4">
    <source>
        <dbReference type="PROSITE-ProRule" id="PRU00284"/>
    </source>
</evidence>
<dbReference type="CDD" id="cd06225">
    <property type="entry name" value="HAMP"/>
    <property type="match status" value="1"/>
</dbReference>
<keyword evidence="7" id="KW-0812">Transmembrane</keyword>
<dbReference type="PANTHER" id="PTHR43531">
    <property type="entry name" value="PROTEIN ICFG"/>
    <property type="match status" value="1"/>
</dbReference>
<evidence type="ECO:0000259" key="8">
    <source>
        <dbReference type="PROSITE" id="PS50111"/>
    </source>
</evidence>
<feature type="compositionally biased region" description="Polar residues" evidence="6">
    <location>
        <begin position="305"/>
        <end position="316"/>
    </location>
</feature>
<dbReference type="AlphaFoldDB" id="A0A7W6DTI9"/>
<keyword evidence="2" id="KW-0145">Chemotaxis</keyword>
<dbReference type="InterPro" id="IPR004090">
    <property type="entry name" value="Chemotax_Me-accpt_rcpt"/>
</dbReference>
<dbReference type="InterPro" id="IPR003660">
    <property type="entry name" value="HAMP_dom"/>
</dbReference>
<dbReference type="Gene3D" id="1.10.287.950">
    <property type="entry name" value="Methyl-accepting chemotaxis protein"/>
    <property type="match status" value="1"/>
</dbReference>